<protein>
    <submittedName>
        <fullName evidence="3">Short chain dehydrogenase</fullName>
    </submittedName>
</protein>
<feature type="region of interest" description="Disordered" evidence="2">
    <location>
        <begin position="447"/>
        <end position="565"/>
    </location>
</feature>
<dbReference type="GO" id="GO:0005737">
    <property type="term" value="C:cytoplasm"/>
    <property type="evidence" value="ECO:0007669"/>
    <property type="project" value="TreeGrafter"/>
</dbReference>
<feature type="region of interest" description="Disordered" evidence="2">
    <location>
        <begin position="379"/>
        <end position="420"/>
    </location>
</feature>
<comment type="similarity">
    <text evidence="1">Belongs to the short-chain dehydrogenases/reductases (SDR) family.</text>
</comment>
<feature type="compositionally biased region" description="Basic and acidic residues" evidence="2">
    <location>
        <begin position="447"/>
        <end position="477"/>
    </location>
</feature>
<name>A0A364MU41_STELY</name>
<keyword evidence="4" id="KW-1185">Reference proteome</keyword>
<feature type="compositionally biased region" description="Basic residues" evidence="2">
    <location>
        <begin position="271"/>
        <end position="284"/>
    </location>
</feature>
<dbReference type="Proteomes" id="UP000249619">
    <property type="component" value="Unassembled WGS sequence"/>
</dbReference>
<dbReference type="EMBL" id="QGDH01000173">
    <property type="protein sequence ID" value="RAR03643.1"/>
    <property type="molecule type" value="Genomic_DNA"/>
</dbReference>
<dbReference type="InterPro" id="IPR051468">
    <property type="entry name" value="Fungal_SecMetab_SDRs"/>
</dbReference>
<feature type="compositionally biased region" description="Acidic residues" evidence="2">
    <location>
        <begin position="492"/>
        <end position="506"/>
    </location>
</feature>
<proteinExistence type="inferred from homology"/>
<dbReference type="AlphaFoldDB" id="A0A364MU41"/>
<evidence type="ECO:0000256" key="1">
    <source>
        <dbReference type="ARBA" id="ARBA00006484"/>
    </source>
</evidence>
<organism evidence="3 4">
    <name type="scientific">Stemphylium lycopersici</name>
    <name type="common">Tomato gray leaf spot disease fungus</name>
    <name type="synonym">Thyrospora lycopersici</name>
    <dbReference type="NCBI Taxonomy" id="183478"/>
    <lineage>
        <taxon>Eukaryota</taxon>
        <taxon>Fungi</taxon>
        <taxon>Dikarya</taxon>
        <taxon>Ascomycota</taxon>
        <taxon>Pezizomycotina</taxon>
        <taxon>Dothideomycetes</taxon>
        <taxon>Pleosporomycetidae</taxon>
        <taxon>Pleosporales</taxon>
        <taxon>Pleosporineae</taxon>
        <taxon>Pleosporaceae</taxon>
        <taxon>Stemphylium</taxon>
    </lineage>
</organism>
<dbReference type="PRINTS" id="PR00081">
    <property type="entry name" value="GDHRDH"/>
</dbReference>
<evidence type="ECO:0000313" key="4">
    <source>
        <dbReference type="Proteomes" id="UP000249619"/>
    </source>
</evidence>
<reference evidence="4" key="1">
    <citation type="submission" date="2018-05" db="EMBL/GenBank/DDBJ databases">
        <title>Draft genome sequence of Stemphylium lycopersici strain CIDEFI 213.</title>
        <authorList>
            <person name="Medina R."/>
            <person name="Franco M.E.E."/>
            <person name="Lucentini C.G."/>
            <person name="Saparrat M.C.N."/>
            <person name="Balatti P.A."/>
        </authorList>
    </citation>
    <scope>NUCLEOTIDE SEQUENCE [LARGE SCALE GENOMIC DNA]</scope>
    <source>
        <strain evidence="4">CIDEFI 213</strain>
    </source>
</reference>
<dbReference type="GO" id="GO:0019748">
    <property type="term" value="P:secondary metabolic process"/>
    <property type="evidence" value="ECO:0007669"/>
    <property type="project" value="TreeGrafter"/>
</dbReference>
<dbReference type="SUPFAM" id="SSF51735">
    <property type="entry name" value="NAD(P)-binding Rossmann-fold domains"/>
    <property type="match status" value="1"/>
</dbReference>
<dbReference type="GO" id="GO:0016491">
    <property type="term" value="F:oxidoreductase activity"/>
    <property type="evidence" value="ECO:0007669"/>
    <property type="project" value="TreeGrafter"/>
</dbReference>
<comment type="caution">
    <text evidence="3">The sequence shown here is derived from an EMBL/GenBank/DDBJ whole genome shotgun (WGS) entry which is preliminary data.</text>
</comment>
<dbReference type="InterPro" id="IPR002347">
    <property type="entry name" value="SDR_fam"/>
</dbReference>
<dbReference type="PANTHER" id="PTHR43544:SF32">
    <property type="entry name" value="CHAIN DEHYDROGENASE, PUTATIVE (AFU_ORTHOLOGUE AFUA_5G01530)-RELATED"/>
    <property type="match status" value="1"/>
</dbReference>
<feature type="region of interest" description="Disordered" evidence="2">
    <location>
        <begin position="204"/>
        <end position="223"/>
    </location>
</feature>
<feature type="compositionally biased region" description="Basic and acidic residues" evidence="2">
    <location>
        <begin position="514"/>
        <end position="554"/>
    </location>
</feature>
<gene>
    <name evidence="3" type="ORF">DDE83_008124</name>
</gene>
<feature type="region of interest" description="Disordered" evidence="2">
    <location>
        <begin position="250"/>
        <end position="317"/>
    </location>
</feature>
<dbReference type="InterPro" id="IPR036291">
    <property type="entry name" value="NAD(P)-bd_dom_sf"/>
</dbReference>
<dbReference type="Pfam" id="PF00106">
    <property type="entry name" value="adh_short"/>
    <property type="match status" value="1"/>
</dbReference>
<accession>A0A364MU41</accession>
<sequence length="565" mass="64011">MASPIKTIVLVTGANSGIGLELSTQLLSDATKHVLLGSRSIEKGTIAVNDIQSRSLPGSVEMLQIDVSNEDSINKAVKKVEETHGRLDAVVNNAGIADSSDESTFQKLNTVFCTNAAGPYAVVEAFAPLLSKSTSTPRIVNISSGAGSISLRLNPEDAFYKMKQDQYRVSKAALNMVTACQMTEYHPRGWKVFAYCPGWTESNFTPRNKTANGAKPTSEGARPIWSMLNGERDAEAGRFLTYDGENPCWTREESNAQVPPRAEAQIDDARSHKRHHRSHRSRSPRRGEDGHRHKRRRSRSPAPKPVDLPYKAKPLSKRQYEEYRPLFQSYLDIQKSIQLDDLDEREGKGRWKSFVSRWHAHSVEDGESQMLTFQEPRGVGTKLEDAQDESDDDFGPAPPTDLARHSGHGPTIPKLDDLTYRNELRDEDRARGQSDYVDDIRYARKTDRKAQKERLEELAPRADPGSRERQLEKKRETTSTLQSFRDAKESGEADVAESDLMGDDGIDNYKKKKKEQERQKNEREIRREEIARAREAERNERLAERREKEGKTMDFLRQIAQERFG</sequence>
<evidence type="ECO:0000313" key="3">
    <source>
        <dbReference type="EMBL" id="RAR03643.1"/>
    </source>
</evidence>
<dbReference type="PANTHER" id="PTHR43544">
    <property type="entry name" value="SHORT-CHAIN DEHYDROGENASE/REDUCTASE"/>
    <property type="match status" value="1"/>
</dbReference>
<evidence type="ECO:0000256" key="2">
    <source>
        <dbReference type="SAM" id="MobiDB-lite"/>
    </source>
</evidence>
<dbReference type="Gene3D" id="3.40.50.720">
    <property type="entry name" value="NAD(P)-binding Rossmann-like Domain"/>
    <property type="match status" value="1"/>
</dbReference>